<dbReference type="AlphaFoldDB" id="A0A450UZE1"/>
<dbReference type="InterPro" id="IPR050065">
    <property type="entry name" value="GlmU-like"/>
</dbReference>
<reference evidence="6" key="1">
    <citation type="submission" date="2019-02" db="EMBL/GenBank/DDBJ databases">
        <authorList>
            <person name="Gruber-Vodicka R. H."/>
            <person name="Seah K. B. B."/>
        </authorList>
    </citation>
    <scope>NUCLEOTIDE SEQUENCE</scope>
    <source>
        <strain evidence="6">BECK_SA2B12</strain>
        <strain evidence="4">BECK_SA2B15</strain>
        <strain evidence="5">BECK_SA2B20</strain>
    </source>
</reference>
<dbReference type="EMBL" id="CAADFJ010000016">
    <property type="protein sequence ID" value="VFJ97816.1"/>
    <property type="molecule type" value="Genomic_DNA"/>
</dbReference>
<sequence length="224" mass="23905">MKAMILAAGRGKRMRPLSDHAPKPLLPVAGQPLIGHLIHRLVREGYGDLVINIAYMGDRIQKALGDGEAFGARIRYSGESPHALDTGGGILNALPLLGADPFLVINGDIWTDYPFSRLSDKPSGLAHLVLVPNPAHNARGDFGLVPPGTAARVSNHEGERLTFSGLGVYRPALFLDCKPGNFPLASLLRRAADVGEVTGERYTGGWQDIGTPARLQHLLTALDG</sequence>
<dbReference type="InterPro" id="IPR054790">
    <property type="entry name" value="MurU"/>
</dbReference>
<evidence type="ECO:0000313" key="5">
    <source>
        <dbReference type="EMBL" id="VFJ91283.1"/>
    </source>
</evidence>
<gene>
    <name evidence="4" type="ORF">BECKH772A_GA0070896_1001713</name>
    <name evidence="5" type="ORF">BECKH772B_GA0070898_1001613</name>
    <name evidence="6" type="ORF">BECKH772C_GA0070978_1001613</name>
</gene>
<dbReference type="SUPFAM" id="SSF53448">
    <property type="entry name" value="Nucleotide-diphospho-sugar transferases"/>
    <property type="match status" value="1"/>
</dbReference>
<feature type="domain" description="Nucleotidyl transferase" evidence="3">
    <location>
        <begin position="2"/>
        <end position="211"/>
    </location>
</feature>
<organism evidence="6">
    <name type="scientific">Candidatus Kentrum eta</name>
    <dbReference type="NCBI Taxonomy" id="2126337"/>
    <lineage>
        <taxon>Bacteria</taxon>
        <taxon>Pseudomonadati</taxon>
        <taxon>Pseudomonadota</taxon>
        <taxon>Gammaproteobacteria</taxon>
        <taxon>Candidatus Kentrum</taxon>
    </lineage>
</organism>
<dbReference type="InterPro" id="IPR005835">
    <property type="entry name" value="NTP_transferase_dom"/>
</dbReference>
<accession>A0A450UZE1</accession>
<dbReference type="NCBIfam" id="NF045761">
    <property type="entry name" value="NAMPUrTaseMurU"/>
    <property type="match status" value="1"/>
</dbReference>
<dbReference type="EMBL" id="CAADFG010000017">
    <property type="protein sequence ID" value="VFJ89744.1"/>
    <property type="molecule type" value="Genomic_DNA"/>
</dbReference>
<dbReference type="Pfam" id="PF00483">
    <property type="entry name" value="NTP_transferase"/>
    <property type="match status" value="1"/>
</dbReference>
<dbReference type="PANTHER" id="PTHR43584">
    <property type="entry name" value="NUCLEOTIDYL TRANSFERASE"/>
    <property type="match status" value="1"/>
</dbReference>
<evidence type="ECO:0000256" key="2">
    <source>
        <dbReference type="ARBA" id="ARBA00022695"/>
    </source>
</evidence>
<name>A0A450UZE1_9GAMM</name>
<dbReference type="PANTHER" id="PTHR43584:SF8">
    <property type="entry name" value="N-ACETYLMURAMATE ALPHA-1-PHOSPHATE URIDYLYLTRANSFERASE"/>
    <property type="match status" value="1"/>
</dbReference>
<proteinExistence type="predicted"/>
<evidence type="ECO:0000259" key="3">
    <source>
        <dbReference type="Pfam" id="PF00483"/>
    </source>
</evidence>
<keyword evidence="2" id="KW-0548">Nucleotidyltransferase</keyword>
<keyword evidence="1 6" id="KW-0808">Transferase</keyword>
<evidence type="ECO:0000256" key="1">
    <source>
        <dbReference type="ARBA" id="ARBA00022679"/>
    </source>
</evidence>
<dbReference type="CDD" id="cd06422">
    <property type="entry name" value="NTP_transferase_like_1"/>
    <property type="match status" value="1"/>
</dbReference>
<dbReference type="InterPro" id="IPR029044">
    <property type="entry name" value="Nucleotide-diphossugar_trans"/>
</dbReference>
<evidence type="ECO:0000313" key="6">
    <source>
        <dbReference type="EMBL" id="VFJ97816.1"/>
    </source>
</evidence>
<dbReference type="GO" id="GO:0016779">
    <property type="term" value="F:nucleotidyltransferase activity"/>
    <property type="evidence" value="ECO:0007669"/>
    <property type="project" value="UniProtKB-KW"/>
</dbReference>
<dbReference type="EMBL" id="CAADFI010000016">
    <property type="protein sequence ID" value="VFJ91283.1"/>
    <property type="molecule type" value="Genomic_DNA"/>
</dbReference>
<evidence type="ECO:0000313" key="4">
    <source>
        <dbReference type="EMBL" id="VFJ89744.1"/>
    </source>
</evidence>
<protein>
    <submittedName>
        <fullName evidence="6">Nucleotidyl transferase</fullName>
    </submittedName>
</protein>
<dbReference type="Gene3D" id="3.90.550.10">
    <property type="entry name" value="Spore Coat Polysaccharide Biosynthesis Protein SpsA, Chain A"/>
    <property type="match status" value="1"/>
</dbReference>